<proteinExistence type="predicted"/>
<evidence type="ECO:0000313" key="2">
    <source>
        <dbReference type="Proteomes" id="UP001178461"/>
    </source>
</evidence>
<gene>
    <name evidence="1" type="ORF">PODLI_1B022980</name>
</gene>
<accession>A0AA35PHZ3</accession>
<reference evidence="1" key="1">
    <citation type="submission" date="2022-12" db="EMBL/GenBank/DDBJ databases">
        <authorList>
            <person name="Alioto T."/>
            <person name="Alioto T."/>
            <person name="Gomez Garrido J."/>
        </authorList>
    </citation>
    <scope>NUCLEOTIDE SEQUENCE</scope>
</reference>
<dbReference type="AlphaFoldDB" id="A0AA35PHZ3"/>
<dbReference type="Proteomes" id="UP001178461">
    <property type="component" value="Chromosome 10"/>
</dbReference>
<keyword evidence="2" id="KW-1185">Reference proteome</keyword>
<organism evidence="1 2">
    <name type="scientific">Podarcis lilfordi</name>
    <name type="common">Lilford's wall lizard</name>
    <dbReference type="NCBI Taxonomy" id="74358"/>
    <lineage>
        <taxon>Eukaryota</taxon>
        <taxon>Metazoa</taxon>
        <taxon>Chordata</taxon>
        <taxon>Craniata</taxon>
        <taxon>Vertebrata</taxon>
        <taxon>Euteleostomi</taxon>
        <taxon>Lepidosauria</taxon>
        <taxon>Squamata</taxon>
        <taxon>Bifurcata</taxon>
        <taxon>Unidentata</taxon>
        <taxon>Episquamata</taxon>
        <taxon>Laterata</taxon>
        <taxon>Lacertibaenia</taxon>
        <taxon>Lacertidae</taxon>
        <taxon>Podarcis</taxon>
    </lineage>
</organism>
<dbReference type="EMBL" id="OX395135">
    <property type="protein sequence ID" value="CAI5785407.1"/>
    <property type="molecule type" value="Genomic_DNA"/>
</dbReference>
<sequence length="101" mass="11302">MSWLLSPSVAPKVASNQLKLGKYLDPESLMVRALFQKLELGAEDDIRLLGLWKEDFEVLGTRGSLHHGSAVMGRWCWKSEVCNKVIITFGVRANFSLGEKP</sequence>
<name>A0AA35PHZ3_9SAUR</name>
<protein>
    <submittedName>
        <fullName evidence="1">Uncharacterized protein</fullName>
    </submittedName>
</protein>
<evidence type="ECO:0000313" key="1">
    <source>
        <dbReference type="EMBL" id="CAI5785407.1"/>
    </source>
</evidence>